<keyword evidence="4" id="KW-0574">Periplasm</keyword>
<reference evidence="9" key="1">
    <citation type="journal article" date="2019" name="Int. J. Syst. Evol. Microbiol.">
        <title>The Global Catalogue of Microorganisms (GCM) 10K type strain sequencing project: providing services to taxonomists for standard genome sequencing and annotation.</title>
        <authorList>
            <consortium name="The Broad Institute Genomics Platform"/>
            <consortium name="The Broad Institute Genome Sequencing Center for Infectious Disease"/>
            <person name="Wu L."/>
            <person name="Ma J."/>
        </authorList>
    </citation>
    <scope>NUCLEOTIDE SEQUENCE [LARGE SCALE GENOMIC DNA]</scope>
    <source>
        <strain evidence="9">CGMCC 4.5798</strain>
    </source>
</reference>
<evidence type="ECO:0000313" key="8">
    <source>
        <dbReference type="EMBL" id="MFC5550139.1"/>
    </source>
</evidence>
<evidence type="ECO:0000256" key="2">
    <source>
        <dbReference type="ARBA" id="ARBA00022723"/>
    </source>
</evidence>
<evidence type="ECO:0000256" key="3">
    <source>
        <dbReference type="ARBA" id="ARBA00022729"/>
    </source>
</evidence>
<evidence type="ECO:0000256" key="6">
    <source>
        <dbReference type="ARBA" id="ARBA00022833"/>
    </source>
</evidence>
<keyword evidence="2" id="KW-0479">Metal-binding</keyword>
<dbReference type="EMBL" id="JBHSMZ010000012">
    <property type="protein sequence ID" value="MFC5550139.1"/>
    <property type="molecule type" value="Genomic_DNA"/>
</dbReference>
<evidence type="ECO:0000256" key="7">
    <source>
        <dbReference type="ARBA" id="ARBA00023049"/>
    </source>
</evidence>
<protein>
    <submittedName>
        <fullName evidence="8">Penicillin-insensitive murein endopeptidase</fullName>
    </submittedName>
</protein>
<dbReference type="RefSeq" id="WP_379772275.1">
    <property type="nucleotide sequence ID" value="NZ_JBHSMZ010000012.1"/>
</dbReference>
<organism evidence="8 9">
    <name type="scientific">Massilia aerilata</name>
    <dbReference type="NCBI Taxonomy" id="453817"/>
    <lineage>
        <taxon>Bacteria</taxon>
        <taxon>Pseudomonadati</taxon>
        <taxon>Pseudomonadota</taxon>
        <taxon>Betaproteobacteria</taxon>
        <taxon>Burkholderiales</taxon>
        <taxon>Oxalobacteraceae</taxon>
        <taxon>Telluria group</taxon>
        <taxon>Massilia</taxon>
    </lineage>
</organism>
<dbReference type="Gene3D" id="3.30.1380.10">
    <property type="match status" value="1"/>
</dbReference>
<keyword evidence="1" id="KW-0645">Protease</keyword>
<sequence length="158" mass="17574">MLEVQPKDSRGFFMIPQHPEGAGYYVYGTPTNGAGQYGHPALLSVLFFVEREWLASDTRRFGIGNISLANGGEYGKHHSHVNGLQVDVRALRLDGAEAPVTRFQHGIYDRASTARLIAIFRSHPSVHQVLFNDTSIPGVMPWDKHDDHFHVGVRAAIK</sequence>
<dbReference type="Proteomes" id="UP001596086">
    <property type="component" value="Unassembled WGS sequence"/>
</dbReference>
<dbReference type="Pfam" id="PF03411">
    <property type="entry name" value="Peptidase_M74"/>
    <property type="match status" value="1"/>
</dbReference>
<keyword evidence="3" id="KW-0732">Signal</keyword>
<dbReference type="InterPro" id="IPR005073">
    <property type="entry name" value="Peptidase_M74"/>
</dbReference>
<comment type="caution">
    <text evidence="8">The sequence shown here is derived from an EMBL/GenBank/DDBJ whole genome shotgun (WGS) entry which is preliminary data.</text>
</comment>
<gene>
    <name evidence="8" type="ORF">ACFPO9_16615</name>
</gene>
<dbReference type="SUPFAM" id="SSF55166">
    <property type="entry name" value="Hedgehog/DD-peptidase"/>
    <property type="match status" value="1"/>
</dbReference>
<keyword evidence="5" id="KW-0378">Hydrolase</keyword>
<name>A0ABW0RZA5_9BURK</name>
<evidence type="ECO:0000256" key="4">
    <source>
        <dbReference type="ARBA" id="ARBA00022764"/>
    </source>
</evidence>
<keyword evidence="7" id="KW-0482">Metalloprotease</keyword>
<keyword evidence="6" id="KW-0862">Zinc</keyword>
<proteinExistence type="predicted"/>
<accession>A0ABW0RZA5</accession>
<evidence type="ECO:0000313" key="9">
    <source>
        <dbReference type="Proteomes" id="UP001596086"/>
    </source>
</evidence>
<keyword evidence="9" id="KW-1185">Reference proteome</keyword>
<dbReference type="InterPro" id="IPR009045">
    <property type="entry name" value="Zn_M74/Hedgehog-like"/>
</dbReference>
<evidence type="ECO:0000256" key="5">
    <source>
        <dbReference type="ARBA" id="ARBA00022801"/>
    </source>
</evidence>
<evidence type="ECO:0000256" key="1">
    <source>
        <dbReference type="ARBA" id="ARBA00022670"/>
    </source>
</evidence>